<comment type="caution">
    <text evidence="3">The sequence shown here is derived from an EMBL/GenBank/DDBJ whole genome shotgun (WGS) entry which is preliminary data.</text>
</comment>
<sequence length="525" mass="53956">MNMTRSYLGVCRCRFVRQAGMSGSRRPFIVDTADETQCSGWRDRARSQNPVRPVQTAAVQRPSQNFPGGRSVCKERPCVSVSCSGPGANAPALFAGRQDPAHRHNASLSGLKSQQLSASRGGSGGYNQLIFDDTPGEPRISLGTTEYASALHLGHLKQQQDNARLKDRGHGAELATRAAAAVRAGSGLLISADARPGARGAHLDSAEPIRQTEDAHALTTALADVAAKQNAALAGDPAARDLPASAALQAAVKVMGATASVTGGAAPTGDSNTGGFIAIQGGEGTVPAWSAPRLHYSAPGGIAQLTPASAILVAGKTLSLSAGQDIGLVAQGNHSLAVRGGLALFTVGKAGGSKPNQETGIALHAASGKVSVQAQSGQLRAAADKTVTLASTSASIHASAKTHLLATAGGAYLKIEGGNISLHAPGPVKLKASMKNLTGPASASVTGLRFPKGGDPAITDYTRRVFDERFRVSNEATGEPLRHFNYRIEDESGQILARGMTDGEGMTPRVKASKAEKLKIVADDD</sequence>
<evidence type="ECO:0000313" key="4">
    <source>
        <dbReference type="Proteomes" id="UP000694660"/>
    </source>
</evidence>
<dbReference type="Pfam" id="PF10106">
    <property type="entry name" value="DUF2345"/>
    <property type="match status" value="1"/>
</dbReference>
<organism evidence="3 4">
    <name type="scientific">Denitromonas iodatirespirans</name>
    <dbReference type="NCBI Taxonomy" id="2795389"/>
    <lineage>
        <taxon>Bacteria</taxon>
        <taxon>Pseudomonadati</taxon>
        <taxon>Pseudomonadota</taxon>
        <taxon>Betaproteobacteria</taxon>
        <taxon>Rhodocyclales</taxon>
        <taxon>Zoogloeaceae</taxon>
        <taxon>Denitromonas</taxon>
    </lineage>
</organism>
<dbReference type="InterPro" id="IPR028244">
    <property type="entry name" value="T6SS_Rhs_Vgr_dom"/>
</dbReference>
<accession>A0A944DJ37</accession>
<gene>
    <name evidence="3" type="ORF">I8J34_21905</name>
</gene>
<dbReference type="Pfam" id="PF13296">
    <property type="entry name" value="T6SS_Vgr"/>
    <property type="match status" value="1"/>
</dbReference>
<feature type="domain" description="DUF2345" evidence="1">
    <location>
        <begin position="282"/>
        <end position="441"/>
    </location>
</feature>
<dbReference type="Proteomes" id="UP000694660">
    <property type="component" value="Unassembled WGS sequence"/>
</dbReference>
<dbReference type="AlphaFoldDB" id="A0A944DJ37"/>
<evidence type="ECO:0000259" key="2">
    <source>
        <dbReference type="Pfam" id="PF13296"/>
    </source>
</evidence>
<reference evidence="4" key="1">
    <citation type="journal article" date="2022" name="ISME J.">
        <title>Genetic and phylogenetic analysis of dissimilatory iodate-reducing bacteria identifies potential niches across the world's oceans.</title>
        <authorList>
            <person name="Reyes-Umana V."/>
            <person name="Henning Z."/>
            <person name="Lee K."/>
            <person name="Barnum T.P."/>
            <person name="Coates J.D."/>
        </authorList>
    </citation>
    <scope>NUCLEOTIDE SEQUENCE [LARGE SCALE GENOMIC DNA]</scope>
    <source>
        <strain evidence="4">IR12</strain>
    </source>
</reference>
<proteinExistence type="predicted"/>
<name>A0A944DJ37_DENI1</name>
<protein>
    <submittedName>
        <fullName evidence="3">DUF2345 domain-containing protein</fullName>
    </submittedName>
</protein>
<dbReference type="EMBL" id="JAEKFT010000040">
    <property type="protein sequence ID" value="MBT0963843.1"/>
    <property type="molecule type" value="Genomic_DNA"/>
</dbReference>
<evidence type="ECO:0000259" key="1">
    <source>
        <dbReference type="Pfam" id="PF10106"/>
    </source>
</evidence>
<feature type="domain" description="Putative type VI secretion system Rhs element associated Vgr" evidence="2">
    <location>
        <begin position="123"/>
        <end position="226"/>
    </location>
</feature>
<keyword evidence="4" id="KW-1185">Reference proteome</keyword>
<dbReference type="InterPro" id="IPR018769">
    <property type="entry name" value="VgrG2_DUF2345"/>
</dbReference>
<evidence type="ECO:0000313" key="3">
    <source>
        <dbReference type="EMBL" id="MBT0963843.1"/>
    </source>
</evidence>